<organism evidence="8 9">
    <name type="scientific">Menidia menidia</name>
    <name type="common">Atlantic silverside</name>
    <dbReference type="NCBI Taxonomy" id="238744"/>
    <lineage>
        <taxon>Eukaryota</taxon>
        <taxon>Metazoa</taxon>
        <taxon>Chordata</taxon>
        <taxon>Craniata</taxon>
        <taxon>Vertebrata</taxon>
        <taxon>Euteleostomi</taxon>
        <taxon>Actinopterygii</taxon>
        <taxon>Neopterygii</taxon>
        <taxon>Teleostei</taxon>
        <taxon>Neoteleostei</taxon>
        <taxon>Acanthomorphata</taxon>
        <taxon>Ovalentaria</taxon>
        <taxon>Atherinomorphae</taxon>
        <taxon>Atheriniformes</taxon>
        <taxon>Atherinopsidae</taxon>
        <taxon>Menidiinae</taxon>
        <taxon>Menidia</taxon>
    </lineage>
</organism>
<comment type="caution">
    <text evidence="8">The sequence shown here is derived from an EMBL/GenBank/DDBJ whole genome shotgun (WGS) entry which is preliminary data.</text>
</comment>
<evidence type="ECO:0000313" key="8">
    <source>
        <dbReference type="EMBL" id="CAG5903334.1"/>
    </source>
</evidence>
<evidence type="ECO:0000256" key="3">
    <source>
        <dbReference type="ARBA" id="ARBA00037247"/>
    </source>
</evidence>
<comment type="similarity">
    <text evidence="1">Belongs to the ATP-dependent AMP-binding enzyme family.</text>
</comment>
<dbReference type="GO" id="GO:0006631">
    <property type="term" value="P:fatty acid metabolic process"/>
    <property type="evidence" value="ECO:0007669"/>
    <property type="project" value="TreeGrafter"/>
</dbReference>
<comment type="catalytic activity">
    <reaction evidence="5">
        <text>octanoate + ATP + CoA = octanoyl-CoA + AMP + diphosphate</text>
        <dbReference type="Rhea" id="RHEA:33631"/>
        <dbReference type="ChEBI" id="CHEBI:25646"/>
        <dbReference type="ChEBI" id="CHEBI:30616"/>
        <dbReference type="ChEBI" id="CHEBI:33019"/>
        <dbReference type="ChEBI" id="CHEBI:57287"/>
        <dbReference type="ChEBI" id="CHEBI:57386"/>
        <dbReference type="ChEBI" id="CHEBI:456215"/>
    </reaction>
</comment>
<evidence type="ECO:0000256" key="2">
    <source>
        <dbReference type="ARBA" id="ARBA00022598"/>
    </source>
</evidence>
<dbReference type="InterPro" id="IPR000873">
    <property type="entry name" value="AMP-dep_synth/lig_dom"/>
</dbReference>
<keyword evidence="9" id="KW-1185">Reference proteome</keyword>
<dbReference type="Pfam" id="PF00501">
    <property type="entry name" value="AMP-binding"/>
    <property type="match status" value="1"/>
</dbReference>
<accession>A0A8S4AZS4</accession>
<evidence type="ECO:0000259" key="7">
    <source>
        <dbReference type="Pfam" id="PF00501"/>
    </source>
</evidence>
<dbReference type="EMBL" id="CAJRST010010001">
    <property type="protein sequence ID" value="CAG5903334.1"/>
    <property type="molecule type" value="Genomic_DNA"/>
</dbReference>
<proteinExistence type="inferred from homology"/>
<reference evidence="8" key="1">
    <citation type="submission" date="2021-05" db="EMBL/GenBank/DDBJ databases">
        <authorList>
            <person name="Tigano A."/>
        </authorList>
    </citation>
    <scope>NUCLEOTIDE SEQUENCE</scope>
</reference>
<evidence type="ECO:0000256" key="4">
    <source>
        <dbReference type="ARBA" id="ARBA00039638"/>
    </source>
</evidence>
<dbReference type="SUPFAM" id="SSF56801">
    <property type="entry name" value="Acetyl-CoA synthetase-like"/>
    <property type="match status" value="1"/>
</dbReference>
<feature type="domain" description="AMP-dependent synthetase/ligase" evidence="7">
    <location>
        <begin position="57"/>
        <end position="170"/>
    </location>
</feature>
<dbReference type="OrthoDB" id="1700726at2759"/>
<evidence type="ECO:0000256" key="1">
    <source>
        <dbReference type="ARBA" id="ARBA00006432"/>
    </source>
</evidence>
<dbReference type="AlphaFoldDB" id="A0A8S4AZS4"/>
<protein>
    <recommendedName>
        <fullName evidence="4">Medium-chain acyl-CoA ligase ACSF2, mitochondrial</fullName>
    </recommendedName>
</protein>
<gene>
    <name evidence="8" type="ORF">MMEN_LOCUS9273</name>
</gene>
<evidence type="ECO:0000313" key="9">
    <source>
        <dbReference type="Proteomes" id="UP000677803"/>
    </source>
</evidence>
<dbReference type="PANTHER" id="PTHR43201:SF5">
    <property type="entry name" value="MEDIUM-CHAIN ACYL-COA LIGASE ACSF2, MITOCHONDRIAL"/>
    <property type="match status" value="1"/>
</dbReference>
<dbReference type="GO" id="GO:0031956">
    <property type="term" value="F:medium-chain fatty acid-CoA ligase activity"/>
    <property type="evidence" value="ECO:0007669"/>
    <property type="project" value="UniProtKB-EC"/>
</dbReference>
<comment type="catalytic activity">
    <reaction evidence="6">
        <text>a medium-chain fatty acid + ATP + CoA = a medium-chain fatty acyl-CoA + AMP + diphosphate</text>
        <dbReference type="Rhea" id="RHEA:48340"/>
        <dbReference type="ChEBI" id="CHEBI:30616"/>
        <dbReference type="ChEBI" id="CHEBI:33019"/>
        <dbReference type="ChEBI" id="CHEBI:57287"/>
        <dbReference type="ChEBI" id="CHEBI:59558"/>
        <dbReference type="ChEBI" id="CHEBI:90546"/>
        <dbReference type="ChEBI" id="CHEBI:456215"/>
        <dbReference type="EC" id="6.2.1.2"/>
    </reaction>
</comment>
<dbReference type="Proteomes" id="UP000677803">
    <property type="component" value="Unassembled WGS sequence"/>
</dbReference>
<evidence type="ECO:0000256" key="5">
    <source>
        <dbReference type="ARBA" id="ARBA00047319"/>
    </source>
</evidence>
<dbReference type="PANTHER" id="PTHR43201">
    <property type="entry name" value="ACYL-COA SYNTHETASE"/>
    <property type="match status" value="1"/>
</dbReference>
<keyword evidence="2" id="KW-0436">Ligase</keyword>
<evidence type="ECO:0000256" key="6">
    <source>
        <dbReference type="ARBA" id="ARBA00048277"/>
    </source>
</evidence>
<sequence>MIPPRAFRLLRTSWTRQPGSRWIHVDHPPIEPTLVTSYAHGTASVSMLHHTVGGVLQSTVERWPDREAYVFVEDRVRKTFAQFQQDVDQAAAGLLALGLRRGDRLGIWGPNTYEWILFQFATAKAGIIMVSVNPAYQTQEVEVALRKVGCKAVLCPAQFKTQNYCNMLRQICPELDSCSPGDLKSAR</sequence>
<comment type="function">
    <text evidence="3">Acyl-CoA synthases catalyze the initial reaction in fatty acid metabolism, by forming a thioester with CoA. Has some preference toward medium-chain substrates. Plays a role in adipocyte differentiation.</text>
</comment>
<name>A0A8S4AZS4_9TELE</name>
<dbReference type="Gene3D" id="3.40.50.980">
    <property type="match status" value="1"/>
</dbReference>